<dbReference type="EMBL" id="BMNE01000020">
    <property type="protein sequence ID" value="GGO01369.1"/>
    <property type="molecule type" value="Genomic_DNA"/>
</dbReference>
<feature type="compositionally biased region" description="Basic and acidic residues" evidence="1">
    <location>
        <begin position="357"/>
        <end position="370"/>
    </location>
</feature>
<feature type="compositionally biased region" description="Polar residues" evidence="1">
    <location>
        <begin position="320"/>
        <end position="330"/>
    </location>
</feature>
<evidence type="ECO:0008006" key="4">
    <source>
        <dbReference type="Google" id="ProtNLM"/>
    </source>
</evidence>
<dbReference type="Proteomes" id="UP000658127">
    <property type="component" value="Unassembled WGS sequence"/>
</dbReference>
<feature type="region of interest" description="Disordered" evidence="1">
    <location>
        <begin position="132"/>
        <end position="396"/>
    </location>
</feature>
<reference evidence="3" key="1">
    <citation type="journal article" date="2019" name="Int. J. Syst. Evol. Microbiol.">
        <title>The Global Catalogue of Microorganisms (GCM) 10K type strain sequencing project: providing services to taxonomists for standard genome sequencing and annotation.</title>
        <authorList>
            <consortium name="The Broad Institute Genomics Platform"/>
            <consortium name="The Broad Institute Genome Sequencing Center for Infectious Disease"/>
            <person name="Wu L."/>
            <person name="Ma J."/>
        </authorList>
    </citation>
    <scope>NUCLEOTIDE SEQUENCE [LARGE SCALE GENOMIC DNA]</scope>
    <source>
        <strain evidence="3">CGMCC 4.7329</strain>
    </source>
</reference>
<accession>A0ABQ2L579</accession>
<feature type="compositionally biased region" description="Polar residues" evidence="1">
    <location>
        <begin position="141"/>
        <end position="154"/>
    </location>
</feature>
<feature type="compositionally biased region" description="Gly residues" evidence="1">
    <location>
        <begin position="169"/>
        <end position="191"/>
    </location>
</feature>
<name>A0ABQ2L579_9NOCA</name>
<feature type="compositionally biased region" description="Gly residues" evidence="1">
    <location>
        <begin position="290"/>
        <end position="301"/>
    </location>
</feature>
<protein>
    <recommendedName>
        <fullName evidence="4">Type VII secretion system (Wss) protein ESAT-6</fullName>
    </recommendedName>
</protein>
<proteinExistence type="predicted"/>
<comment type="caution">
    <text evidence="2">The sequence shown here is derived from an EMBL/GenBank/DDBJ whole genome shotgun (WGS) entry which is preliminary data.</text>
</comment>
<keyword evidence="3" id="KW-1185">Reference proteome</keyword>
<evidence type="ECO:0000256" key="1">
    <source>
        <dbReference type="SAM" id="MobiDB-lite"/>
    </source>
</evidence>
<dbReference type="RefSeq" id="WP_189034917.1">
    <property type="nucleotide sequence ID" value="NZ_BMNE01000020.1"/>
</dbReference>
<sequence>MGESKSNNRKVEVDAEVLIAKGKQLADLPSADGGLFDILNKLSGDLARLGTPWGDDELGDQFAEGKDGYLTAKEGLIGNAGTGPDAQGAIPIYGQLLINYGRSLEEAGKRFSAGEDLFADWILKNYVNEDAKGDPGPYTGPLSSDPNHPSNKKNQVPPPGGNQDKDGNGPNGDGNNGGGGPQIKSNGGNGPDIGSSGLSGNGATPDLGGMNPSGPESSPSDKPPFANLSSSSTDSPFTSELDGISNKAIDPSTDPNSLFGPGTYGPGLSPYDSKAIDPVTGKPVDKSGLPIGGTPGKGGAPLGNPLLRPTGAFDGEKLANKSTQGANQSRAGIAGTPMMPGVPGGGSGVPGGASTGDTKDKRRERRKDTPAAEEIDIDSTGGGPWTRAGWRNSERQ</sequence>
<evidence type="ECO:0000313" key="3">
    <source>
        <dbReference type="Proteomes" id="UP000658127"/>
    </source>
</evidence>
<feature type="compositionally biased region" description="Gly residues" evidence="1">
    <location>
        <begin position="342"/>
        <end position="354"/>
    </location>
</feature>
<feature type="compositionally biased region" description="Low complexity" evidence="1">
    <location>
        <begin position="229"/>
        <end position="239"/>
    </location>
</feature>
<organism evidence="2 3">
    <name type="scientific">Nocardia rhizosphaerihabitans</name>
    <dbReference type="NCBI Taxonomy" id="1691570"/>
    <lineage>
        <taxon>Bacteria</taxon>
        <taxon>Bacillati</taxon>
        <taxon>Actinomycetota</taxon>
        <taxon>Actinomycetes</taxon>
        <taxon>Mycobacteriales</taxon>
        <taxon>Nocardiaceae</taxon>
        <taxon>Nocardia</taxon>
    </lineage>
</organism>
<evidence type="ECO:0000313" key="2">
    <source>
        <dbReference type="EMBL" id="GGO01369.1"/>
    </source>
</evidence>
<gene>
    <name evidence="2" type="ORF">GCM10011610_71110</name>
</gene>